<evidence type="ECO:0000259" key="6">
    <source>
        <dbReference type="PROSITE" id="PS50045"/>
    </source>
</evidence>
<dbReference type="InterPro" id="IPR035965">
    <property type="entry name" value="PAS-like_dom_sf"/>
</dbReference>
<evidence type="ECO:0000256" key="2">
    <source>
        <dbReference type="ARBA" id="ARBA00022840"/>
    </source>
</evidence>
<dbReference type="InterPro" id="IPR002078">
    <property type="entry name" value="Sigma_54_int"/>
</dbReference>
<dbReference type="FunFam" id="3.40.50.300:FF:000006">
    <property type="entry name" value="DNA-binding transcriptional regulator NtrC"/>
    <property type="match status" value="1"/>
</dbReference>
<dbReference type="InterPro" id="IPR003593">
    <property type="entry name" value="AAA+_ATPase"/>
</dbReference>
<evidence type="ECO:0000256" key="3">
    <source>
        <dbReference type="ARBA" id="ARBA00023015"/>
    </source>
</evidence>
<organism evidence="8 9">
    <name type="scientific">Reticulibacter mediterranei</name>
    <dbReference type="NCBI Taxonomy" id="2778369"/>
    <lineage>
        <taxon>Bacteria</taxon>
        <taxon>Bacillati</taxon>
        <taxon>Chloroflexota</taxon>
        <taxon>Ktedonobacteria</taxon>
        <taxon>Ktedonobacterales</taxon>
        <taxon>Reticulibacteraceae</taxon>
        <taxon>Reticulibacter</taxon>
    </lineage>
</organism>
<dbReference type="Pfam" id="PF00158">
    <property type="entry name" value="Sigma54_activat"/>
    <property type="match status" value="1"/>
</dbReference>
<dbReference type="CDD" id="cd00009">
    <property type="entry name" value="AAA"/>
    <property type="match status" value="1"/>
</dbReference>
<gene>
    <name evidence="8" type="ORF">KSF_097780</name>
</gene>
<dbReference type="InterPro" id="IPR013767">
    <property type="entry name" value="PAS_fold"/>
</dbReference>
<protein>
    <submittedName>
        <fullName evidence="8">Sigma-54-dependent Fis family transcriptional regulator</fullName>
    </submittedName>
</protein>
<keyword evidence="4" id="KW-0238">DNA-binding</keyword>
<dbReference type="Gene3D" id="3.40.50.300">
    <property type="entry name" value="P-loop containing nucleotide triphosphate hydrolases"/>
    <property type="match status" value="1"/>
</dbReference>
<dbReference type="PROSITE" id="PS50045">
    <property type="entry name" value="SIGMA54_INTERACT_4"/>
    <property type="match status" value="1"/>
</dbReference>
<dbReference type="PROSITE" id="PS50112">
    <property type="entry name" value="PAS"/>
    <property type="match status" value="1"/>
</dbReference>
<evidence type="ECO:0000313" key="8">
    <source>
        <dbReference type="EMBL" id="GHO99730.1"/>
    </source>
</evidence>
<dbReference type="GO" id="GO:0043565">
    <property type="term" value="F:sequence-specific DNA binding"/>
    <property type="evidence" value="ECO:0007669"/>
    <property type="project" value="InterPro"/>
</dbReference>
<keyword evidence="1" id="KW-0547">Nucleotide-binding</keyword>
<dbReference type="InterPro" id="IPR029016">
    <property type="entry name" value="GAF-like_dom_sf"/>
</dbReference>
<evidence type="ECO:0000313" key="9">
    <source>
        <dbReference type="Proteomes" id="UP000597444"/>
    </source>
</evidence>
<dbReference type="SUPFAM" id="SSF46689">
    <property type="entry name" value="Homeodomain-like"/>
    <property type="match status" value="1"/>
</dbReference>
<dbReference type="InterPro" id="IPR025662">
    <property type="entry name" value="Sigma_54_int_dom_ATP-bd_1"/>
</dbReference>
<feature type="domain" description="PAS" evidence="7">
    <location>
        <begin position="216"/>
        <end position="267"/>
    </location>
</feature>
<dbReference type="EMBL" id="BNJK01000002">
    <property type="protein sequence ID" value="GHO99730.1"/>
    <property type="molecule type" value="Genomic_DNA"/>
</dbReference>
<keyword evidence="5" id="KW-0804">Transcription</keyword>
<dbReference type="SUPFAM" id="SSF52540">
    <property type="entry name" value="P-loop containing nucleoside triphosphate hydrolases"/>
    <property type="match status" value="1"/>
</dbReference>
<dbReference type="RefSeq" id="WP_220210357.1">
    <property type="nucleotide sequence ID" value="NZ_BNJK01000002.1"/>
</dbReference>
<dbReference type="Proteomes" id="UP000597444">
    <property type="component" value="Unassembled WGS sequence"/>
</dbReference>
<comment type="caution">
    <text evidence="8">The sequence shown here is derived from an EMBL/GenBank/DDBJ whole genome shotgun (WGS) entry which is preliminary data.</text>
</comment>
<sequence length="693" mass="76578">MHSVMRNYLEIWKQFILHDEIKDTISNGILPPALLQSWRRCAAYKIDPHASYTTSTPTAVIESVPHELLLLLRPSMEDLHQFAEGAECVVVFADTNATIVDIVGDHLLQQELKRLGLSIGSSWSEDQRGSNALALALQESFPMQLDGPMHYCAPLHRFYTSAAPVHDLFGQTVGVLGVIGHHGQCHPHTLGMISAAAQAISNQLQMQVWLSNANNLLSELKTILQTLSEGILLLSRDGIVSQMNTPAGTMLGLQPERVTGRHLRDVLPLPPVLAQALSFHQPLSYEELVFETHQGRVACLCTLKPISNAQSETEIEAIVNSANLIMPEPVTTDGFVLILRSIERVQKLVHRMTGAHARLTFANVVGESPAVKEALRRARLAAGSNSTVLLHGETGTGKEIFAQSIHNASTRANGPFVAINCAAIPRELITTELFGYEGGAFTGADRQGRPGKFEQAHGGTLFLDEIGDMPLDLQASLLRAIETRTIVRLGGQRVIAVDVRIIAASHKDLHAEALQGNFRSDLYYRLNVLTIEIPALRERREDIPLLVRYFLQRQSRILGHPLSISDDALTQLSSYHWPGNIRELENMLERASYLTTKTLITVDDLPMPHTRPSLVSPTHMQEIPQLNNIPAPSSKPLKEQHKQTEAEAILAVWQQCNGNVTLTASQLGISRTTLWRKMQKYGITNHPPNKKES</sequence>
<dbReference type="SMART" id="SM00382">
    <property type="entry name" value="AAA"/>
    <property type="match status" value="1"/>
</dbReference>
<evidence type="ECO:0000256" key="4">
    <source>
        <dbReference type="ARBA" id="ARBA00023125"/>
    </source>
</evidence>
<dbReference type="Gene3D" id="3.30.450.40">
    <property type="match status" value="1"/>
</dbReference>
<dbReference type="PANTHER" id="PTHR32071:SF57">
    <property type="entry name" value="C4-DICARBOXYLATE TRANSPORT TRANSCRIPTIONAL REGULATORY PROTEIN DCTD"/>
    <property type="match status" value="1"/>
</dbReference>
<dbReference type="Gene3D" id="1.10.10.60">
    <property type="entry name" value="Homeodomain-like"/>
    <property type="match status" value="1"/>
</dbReference>
<dbReference type="InterPro" id="IPR009057">
    <property type="entry name" value="Homeodomain-like_sf"/>
</dbReference>
<dbReference type="InterPro" id="IPR025943">
    <property type="entry name" value="Sigma_54_int_dom_ATP-bd_2"/>
</dbReference>
<dbReference type="InterPro" id="IPR002197">
    <property type="entry name" value="HTH_Fis"/>
</dbReference>
<dbReference type="InterPro" id="IPR000014">
    <property type="entry name" value="PAS"/>
</dbReference>
<feature type="domain" description="Sigma-54 factor interaction" evidence="6">
    <location>
        <begin position="364"/>
        <end position="593"/>
    </location>
</feature>
<dbReference type="GO" id="GO:0005524">
    <property type="term" value="F:ATP binding"/>
    <property type="evidence" value="ECO:0007669"/>
    <property type="project" value="UniProtKB-KW"/>
</dbReference>
<keyword evidence="2" id="KW-0067">ATP-binding</keyword>
<dbReference type="Pfam" id="PF25601">
    <property type="entry name" value="AAA_lid_14"/>
    <property type="match status" value="1"/>
</dbReference>
<dbReference type="SUPFAM" id="SSF55785">
    <property type="entry name" value="PYP-like sensor domain (PAS domain)"/>
    <property type="match status" value="1"/>
</dbReference>
<dbReference type="InterPro" id="IPR025944">
    <property type="entry name" value="Sigma_54_int_dom_CS"/>
</dbReference>
<dbReference type="PROSITE" id="PS00688">
    <property type="entry name" value="SIGMA54_INTERACT_3"/>
    <property type="match status" value="1"/>
</dbReference>
<dbReference type="Pfam" id="PF01590">
    <property type="entry name" value="GAF"/>
    <property type="match status" value="1"/>
</dbReference>
<evidence type="ECO:0000259" key="7">
    <source>
        <dbReference type="PROSITE" id="PS50112"/>
    </source>
</evidence>
<dbReference type="AlphaFoldDB" id="A0A8J3N8N8"/>
<proteinExistence type="predicted"/>
<dbReference type="InterPro" id="IPR058031">
    <property type="entry name" value="AAA_lid_NorR"/>
</dbReference>
<dbReference type="Gene3D" id="1.10.8.60">
    <property type="match status" value="1"/>
</dbReference>
<dbReference type="InterPro" id="IPR027417">
    <property type="entry name" value="P-loop_NTPase"/>
</dbReference>
<dbReference type="Pfam" id="PF00989">
    <property type="entry name" value="PAS"/>
    <property type="match status" value="1"/>
</dbReference>
<dbReference type="PRINTS" id="PR01590">
    <property type="entry name" value="HTHFIS"/>
</dbReference>
<dbReference type="Gene3D" id="3.30.450.20">
    <property type="entry name" value="PAS domain"/>
    <property type="match status" value="1"/>
</dbReference>
<dbReference type="Pfam" id="PF02954">
    <property type="entry name" value="HTH_8"/>
    <property type="match status" value="1"/>
</dbReference>
<dbReference type="PROSITE" id="PS00675">
    <property type="entry name" value="SIGMA54_INTERACT_1"/>
    <property type="match status" value="1"/>
</dbReference>
<evidence type="ECO:0000256" key="1">
    <source>
        <dbReference type="ARBA" id="ARBA00022741"/>
    </source>
</evidence>
<dbReference type="SMART" id="SM00091">
    <property type="entry name" value="PAS"/>
    <property type="match status" value="1"/>
</dbReference>
<accession>A0A8J3N8N8</accession>
<dbReference type="InterPro" id="IPR003018">
    <property type="entry name" value="GAF"/>
</dbReference>
<name>A0A8J3N8N8_9CHLR</name>
<dbReference type="CDD" id="cd00130">
    <property type="entry name" value="PAS"/>
    <property type="match status" value="1"/>
</dbReference>
<dbReference type="PANTHER" id="PTHR32071">
    <property type="entry name" value="TRANSCRIPTIONAL REGULATORY PROTEIN"/>
    <property type="match status" value="1"/>
</dbReference>
<keyword evidence="9" id="KW-1185">Reference proteome</keyword>
<evidence type="ECO:0000256" key="5">
    <source>
        <dbReference type="ARBA" id="ARBA00023163"/>
    </source>
</evidence>
<reference evidence="8" key="1">
    <citation type="submission" date="2020-10" db="EMBL/GenBank/DDBJ databases">
        <title>Taxonomic study of unclassified bacteria belonging to the class Ktedonobacteria.</title>
        <authorList>
            <person name="Yabe S."/>
            <person name="Wang C.M."/>
            <person name="Zheng Y."/>
            <person name="Sakai Y."/>
            <person name="Cavaletti L."/>
            <person name="Monciardini P."/>
            <person name="Donadio S."/>
        </authorList>
    </citation>
    <scope>NUCLEOTIDE SEQUENCE</scope>
    <source>
        <strain evidence="8">ID150040</strain>
    </source>
</reference>
<dbReference type="GO" id="GO:0006355">
    <property type="term" value="P:regulation of DNA-templated transcription"/>
    <property type="evidence" value="ECO:0007669"/>
    <property type="project" value="InterPro"/>
</dbReference>
<dbReference type="PROSITE" id="PS00676">
    <property type="entry name" value="SIGMA54_INTERACT_2"/>
    <property type="match status" value="1"/>
</dbReference>
<keyword evidence="3" id="KW-0805">Transcription regulation</keyword>